<keyword evidence="1" id="KW-1133">Transmembrane helix</keyword>
<keyword evidence="1" id="KW-0812">Transmembrane</keyword>
<feature type="transmembrane region" description="Helical" evidence="1">
    <location>
        <begin position="361"/>
        <end position="383"/>
    </location>
</feature>
<keyword evidence="1" id="KW-0472">Membrane</keyword>
<dbReference type="AlphaFoldDB" id="A0A9X4ETA4"/>
<evidence type="ECO:0000256" key="1">
    <source>
        <dbReference type="SAM" id="Phobius"/>
    </source>
</evidence>
<dbReference type="Proteomes" id="UP001140979">
    <property type="component" value="Unassembled WGS sequence"/>
</dbReference>
<dbReference type="EMBL" id="JAKNBA010000009">
    <property type="protein sequence ID" value="MDE1241987.1"/>
    <property type="molecule type" value="Genomic_DNA"/>
</dbReference>
<accession>A0A9X4ETA4</accession>
<dbReference type="RefSeq" id="WP_274683002.1">
    <property type="nucleotide sequence ID" value="NZ_JAKNBA010000009.1"/>
</dbReference>
<evidence type="ECO:0000313" key="3">
    <source>
        <dbReference type="Proteomes" id="UP001140979"/>
    </source>
</evidence>
<name>A0A9X4ETA4_9VIBR</name>
<evidence type="ECO:0000313" key="2">
    <source>
        <dbReference type="EMBL" id="MDE1241987.1"/>
    </source>
</evidence>
<comment type="caution">
    <text evidence="2">The sequence shown here is derived from an EMBL/GenBank/DDBJ whole genome shotgun (WGS) entry which is preliminary data.</text>
</comment>
<gene>
    <name evidence="2" type="ORF">L9W94_07460</name>
</gene>
<organism evidence="2 3">
    <name type="scientific">Vibrio aestuarianus</name>
    <dbReference type="NCBI Taxonomy" id="28171"/>
    <lineage>
        <taxon>Bacteria</taxon>
        <taxon>Pseudomonadati</taxon>
        <taxon>Pseudomonadota</taxon>
        <taxon>Gammaproteobacteria</taxon>
        <taxon>Vibrionales</taxon>
        <taxon>Vibrionaceae</taxon>
        <taxon>Vibrio</taxon>
    </lineage>
</organism>
<protein>
    <submittedName>
        <fullName evidence="2">Chemotaxis protein</fullName>
    </submittedName>
</protein>
<dbReference type="PROSITE" id="PS51257">
    <property type="entry name" value="PROKAR_LIPOPROTEIN"/>
    <property type="match status" value="1"/>
</dbReference>
<sequence length="393" mass="44511">MFFYRVFISLIITMGLSACSLLEVKLDGPTPLTKQELNTRILTREYAQQFFSLVEQSADDIAATYDSNDQVNQSYVLLWKINAEEGMQRSAYQVAPMAALIDSWVFTYQMEQFFQSQAGGSLFKTEHAQDVSIQLKNSIDELAKSLLKGDAYRQSQAFVTQFSQAHPFTDLTFPRTPAYRAWLVANNIDADEVVTTLGSMPEALGDISDRVSLASDQTFKLMSWKAKLIALNNNASVEELTTTLNSLRKSSDAFQNFVENNPDYMRNLAEQMAIELQPLVNDIDTKTDEKLAQLSVQRQALDDMVARERMELINMVERERKALAVIVSDERAKFAKDLEEISQDILTLAMDKLIELIKSTIVYFVLFIIAIFFAPLGLGYFLGKRSARRKVSQ</sequence>
<proteinExistence type="predicted"/>
<reference evidence="2" key="1">
    <citation type="submission" date="2022-02" db="EMBL/GenBank/DDBJ databases">
        <title>Emergence and expansion in Europe of a Vibrio aestuarianus clonal complex pathogenic for oysters.</title>
        <authorList>
            <person name="Mesnil A."/>
            <person name="Travers M.-A."/>
        </authorList>
    </citation>
    <scope>NUCLEOTIDE SEQUENCE</scope>
    <source>
        <strain evidence="2">19_064_11T1</strain>
    </source>
</reference>